<dbReference type="EMBL" id="JADXDR010000046">
    <property type="protein sequence ID" value="KAI7842963.1"/>
    <property type="molecule type" value="Genomic_DNA"/>
</dbReference>
<proteinExistence type="predicted"/>
<dbReference type="AlphaFoldDB" id="A0AAD5DUY4"/>
<keyword evidence="3" id="KW-1185">Reference proteome</keyword>
<protein>
    <submittedName>
        <fullName evidence="2">Uncharacterized protein</fullName>
    </submittedName>
</protein>
<evidence type="ECO:0000313" key="2">
    <source>
        <dbReference type="EMBL" id="KAI7842963.1"/>
    </source>
</evidence>
<dbReference type="Proteomes" id="UP001205105">
    <property type="component" value="Unassembled WGS sequence"/>
</dbReference>
<organism evidence="2 3">
    <name type="scientific">Chlorella ohadii</name>
    <dbReference type="NCBI Taxonomy" id="2649997"/>
    <lineage>
        <taxon>Eukaryota</taxon>
        <taxon>Viridiplantae</taxon>
        <taxon>Chlorophyta</taxon>
        <taxon>core chlorophytes</taxon>
        <taxon>Trebouxiophyceae</taxon>
        <taxon>Chlorellales</taxon>
        <taxon>Chlorellaceae</taxon>
        <taxon>Chlorella clade</taxon>
        <taxon>Chlorella</taxon>
    </lineage>
</organism>
<feature type="compositionally biased region" description="Basic and acidic residues" evidence="1">
    <location>
        <begin position="39"/>
        <end position="51"/>
    </location>
</feature>
<name>A0AAD5DUY4_9CHLO</name>
<gene>
    <name evidence="2" type="ORF">COHA_003468</name>
</gene>
<evidence type="ECO:0000256" key="1">
    <source>
        <dbReference type="SAM" id="MobiDB-lite"/>
    </source>
</evidence>
<evidence type="ECO:0000313" key="3">
    <source>
        <dbReference type="Proteomes" id="UP001205105"/>
    </source>
</evidence>
<accession>A0AAD5DUY4</accession>
<feature type="compositionally biased region" description="Low complexity" evidence="1">
    <location>
        <begin position="9"/>
        <end position="23"/>
    </location>
</feature>
<feature type="compositionally biased region" description="Basic and acidic residues" evidence="1">
    <location>
        <begin position="106"/>
        <end position="120"/>
    </location>
</feature>
<feature type="region of interest" description="Disordered" evidence="1">
    <location>
        <begin position="1"/>
        <end position="54"/>
    </location>
</feature>
<sequence length="137" mass="14957">MSPADKQPEQQQDAAAAPGAELQRASSKREAPVDGAEVQGREQALRRDRPPSFKVMGRMVMAMKRFSNSLNPTYTYGKRPASSTGSGRVSAQEGEGQGPVTSRPTSPEEKDKYAFPDHGHRMAYLLKPLPPTEDEEA</sequence>
<comment type="caution">
    <text evidence="2">The sequence shown here is derived from an EMBL/GenBank/DDBJ whole genome shotgun (WGS) entry which is preliminary data.</text>
</comment>
<feature type="region of interest" description="Disordered" evidence="1">
    <location>
        <begin position="68"/>
        <end position="137"/>
    </location>
</feature>
<reference evidence="2" key="1">
    <citation type="submission" date="2020-11" db="EMBL/GenBank/DDBJ databases">
        <title>Chlorella ohadii genome sequencing and assembly.</title>
        <authorList>
            <person name="Murik O."/>
            <person name="Treves H."/>
            <person name="Kedem I."/>
            <person name="Shotland Y."/>
            <person name="Kaplan A."/>
        </authorList>
    </citation>
    <scope>NUCLEOTIDE SEQUENCE</scope>
    <source>
        <strain evidence="2">1</strain>
    </source>
</reference>